<dbReference type="InterPro" id="IPR001769">
    <property type="entry name" value="Gingipain"/>
</dbReference>
<sequence>MQKKIGCHKSYCLTLLLVMICFATMAQNYGNEWIDFSKTYYKFKVIKTGLYRIPVSTLATVGIDGANAEDYAMYRNGKEVPLYTSAATGKLPANGYIEFWATTNDGVPDRQLYLDPAFQHTTAVSLINDTATYFLFVRPNVAANARYSTLANDVSNPTLPVEPYFLYTVGIYYKNKINPGFYQDVGEFVYSSSYDKGEFWSSLDIGTKATLTSPSITNLFLYTGSGAPDGAIKYGAFGNNQRYSRRLDVKVNNNVVGSAQLNLESDVVQTAPVPLANFNNASTTVSFYNAADSTPDRVVVSFFELTYPRQFNFGAAAENFKFDLAPNSSGYYLEITNFITSGVAPVLLDITTQKRYIGNIATAGKVKFSLPPSSTTSTFVLASQGAGRFTTVSSLTPKQFVDYSKSENQGDFLIITNPVLYTGTSGNNPIQDYANYRSSVNGGGFKAKIVEIGDLTDQFAYGITYHPSSVKNFIAYARTKFATTPKNVLLIGKGVNYAEAAVNIGNSLLKQLCLVPTFGNPASDNMLSANGVSSPIITIPIGRLSVINGSEVEDYLQKLIQYETAQRTSPHTIADRLWMKNVLELTGADDDLTGPLLCQYVDVYKNIIQDTLAGTKVTVFCKTTVNNAGQDVSQTISNLFENGMSLLTYFGHSASTALDFNLSDPENYNSAGKYPIFSVSGCNAGNDFSFTTSRLTTKETISEKFTLAKQRGAIAFVASTHFGIVQYLHPYLINFNEDIRSKNYTQTLGVINKEALRTMYANQLDFYSRFHAEQILIHGDPAITFNFQAKPDYVIEDPQVLITPSFISLAEGNCKAFIRLYNLGKAITDSIVLEVKHLHPDGTSSVLYRQKMRGIYYSDSVTVPIPIIASKDKGTNKVVITIDADNVVDEMSESNNSITKEFFIYEDEARPAYPYNYSIVNTQGQKLYASTSNPFSEARDYIMEIDTTTLFNSSLKRQVKLNSVGGVMEFNSGLNYSDSVVYYWRVSIVPQAGDDYHWNMFSFIYLSKSTPGFNQSHYYQHLGSVADSVEINSNRKWQYASSNVTIDVKSGVLFGGWGAPGDFWAGSSRNLFIQNACGYGIVFNVFDPITFKLWQNGPTGQPGLYNSNTVCADDRRYNFQYDLSNQTGRINAYNFLNSLPDKAYVIARVVIGNPAVSGTTGVTYAKQWQDDTTVLGHNKSLYHKLLQEGFINIDTFNSVRAFIFVYRNNDPSFAAKSAFTAGAYDKLSLSVTGQIDNFEGDVVSPTFGPAKAWKQFHWRGNSTENPSKDSVTVQLIGVDYNNNETLLRTLLPSDADVDISSIDAKLYPNLKFRMYTKDTISITPYQLKYWRVNYDPVPEGAIATNLYFKFKDTLDVGEKLPLAVAFKNISQTKFDSILVKMTVTDKDNVAHVITLPRTKALIAGDTVTLRYDVDTKAFAGSNTMYVNFNPDLDQPEQYLYNNFFYKNFYVKGDNINPMLDVTFDGVHILNQDIVSAKPHILIKLKDNAKYLLLNDTALVKVRVKFPSPDGGITPGEIRTYKYDNDTVRFVPAQSASDNTASIEFTPSFDNSYSSDGDNYELILSGKDKSGNSAGQVDYRIGFTVISKPMISNLLNYPNPFTTSTAFVFTITGSEIPQQFKIQILTVTGKVVREITKDELGPLHIGRNITEFKWDGTDQFGQRLANGVYIYRVVTTLDGKKMDKYKAKGDNTDQFFNSGYGKMYLMK</sequence>
<dbReference type="GO" id="GO:0006508">
    <property type="term" value="P:proteolysis"/>
    <property type="evidence" value="ECO:0007669"/>
    <property type="project" value="InterPro"/>
</dbReference>
<comment type="caution">
    <text evidence="3">The sequence shown here is derived from an EMBL/GenBank/DDBJ whole genome shotgun (WGS) entry which is preliminary data.</text>
</comment>
<name>A0A9E2W564_9BACT</name>
<dbReference type="Pfam" id="PF01364">
    <property type="entry name" value="Peptidase_C25"/>
    <property type="match status" value="1"/>
</dbReference>
<keyword evidence="4" id="KW-1185">Reference proteome</keyword>
<accession>A0A9E2W564</accession>
<dbReference type="Proteomes" id="UP000812270">
    <property type="component" value="Unassembled WGS sequence"/>
</dbReference>
<dbReference type="EMBL" id="JAHSPG010000011">
    <property type="protein sequence ID" value="MBV4358323.1"/>
    <property type="molecule type" value="Genomic_DNA"/>
</dbReference>
<feature type="chain" id="PRO_5038913585" description="Gingipain domain-containing protein" evidence="1">
    <location>
        <begin position="27"/>
        <end position="1706"/>
    </location>
</feature>
<evidence type="ECO:0000259" key="2">
    <source>
        <dbReference type="Pfam" id="PF01364"/>
    </source>
</evidence>
<evidence type="ECO:0000313" key="4">
    <source>
        <dbReference type="Proteomes" id="UP000812270"/>
    </source>
</evidence>
<gene>
    <name evidence="3" type="ORF">KTO63_14250</name>
</gene>
<organism evidence="3 4">
    <name type="scientific">Pinibacter aurantiacus</name>
    <dbReference type="NCBI Taxonomy" id="2851599"/>
    <lineage>
        <taxon>Bacteria</taxon>
        <taxon>Pseudomonadati</taxon>
        <taxon>Bacteroidota</taxon>
        <taxon>Chitinophagia</taxon>
        <taxon>Chitinophagales</taxon>
        <taxon>Chitinophagaceae</taxon>
        <taxon>Pinibacter</taxon>
    </lineage>
</organism>
<feature type="domain" description="Gingipain" evidence="2">
    <location>
        <begin position="412"/>
        <end position="783"/>
    </location>
</feature>
<reference evidence="3" key="1">
    <citation type="submission" date="2021-06" db="EMBL/GenBank/DDBJ databases">
        <authorList>
            <person name="Huq M.A."/>
        </authorList>
    </citation>
    <scope>NUCLEOTIDE SEQUENCE</scope>
    <source>
        <strain evidence="3">MAH-26</strain>
    </source>
</reference>
<dbReference type="RefSeq" id="WP_217791996.1">
    <property type="nucleotide sequence ID" value="NZ_JAHSPG010000011.1"/>
</dbReference>
<evidence type="ECO:0000313" key="3">
    <source>
        <dbReference type="EMBL" id="MBV4358323.1"/>
    </source>
</evidence>
<feature type="signal peptide" evidence="1">
    <location>
        <begin position="1"/>
        <end position="26"/>
    </location>
</feature>
<protein>
    <recommendedName>
        <fullName evidence="2">Gingipain domain-containing protein</fullName>
    </recommendedName>
</protein>
<dbReference type="GO" id="GO:0008234">
    <property type="term" value="F:cysteine-type peptidase activity"/>
    <property type="evidence" value="ECO:0007669"/>
    <property type="project" value="InterPro"/>
</dbReference>
<evidence type="ECO:0000256" key="1">
    <source>
        <dbReference type="SAM" id="SignalP"/>
    </source>
</evidence>
<keyword evidence="1" id="KW-0732">Signal</keyword>
<proteinExistence type="predicted"/>